<dbReference type="Gene3D" id="1.10.287.990">
    <property type="entry name" value="Fe,Mn superoxide dismutase (SOD) domain"/>
    <property type="match status" value="1"/>
</dbReference>
<dbReference type="Proteomes" id="UP000001021">
    <property type="component" value="Chromosome"/>
</dbReference>
<keyword evidence="12" id="KW-1185">Reference proteome</keyword>
<dbReference type="eggNOG" id="COG0605">
    <property type="taxonomic scope" value="Bacteria"/>
</dbReference>
<dbReference type="SUPFAM" id="SSF54719">
    <property type="entry name" value="Fe,Mn superoxide dismutase (SOD), C-terminal domain"/>
    <property type="match status" value="1"/>
</dbReference>
<protein>
    <recommendedName>
        <fullName evidence="8">Superoxide dismutase</fullName>
        <ecNumber evidence="8">1.15.1.1</ecNumber>
    </recommendedName>
</protein>
<dbReference type="PANTHER" id="PTHR42769:SF3">
    <property type="entry name" value="SUPEROXIDE DISMUTASE [FE] 2, CHLOROPLASTIC"/>
    <property type="match status" value="1"/>
</dbReference>
<dbReference type="InterPro" id="IPR036314">
    <property type="entry name" value="SOD_C_sf"/>
</dbReference>
<evidence type="ECO:0000256" key="6">
    <source>
        <dbReference type="ARBA" id="ARBA00047393"/>
    </source>
</evidence>
<gene>
    <name evidence="11" type="primary">sodB</name>
    <name evidence="11" type="ordered locus">ERWE_CDS_05530</name>
</gene>
<evidence type="ECO:0000259" key="10">
    <source>
        <dbReference type="Pfam" id="PF02777"/>
    </source>
</evidence>
<dbReference type="AlphaFoldDB" id="A0A0H3M8L5"/>
<dbReference type="PROSITE" id="PS00088">
    <property type="entry name" value="SOD_MN"/>
    <property type="match status" value="1"/>
</dbReference>
<evidence type="ECO:0000256" key="3">
    <source>
        <dbReference type="ARBA" id="ARBA00022723"/>
    </source>
</evidence>
<evidence type="ECO:0000259" key="9">
    <source>
        <dbReference type="Pfam" id="PF00081"/>
    </source>
</evidence>
<dbReference type="PIRSF" id="PIRSF000349">
    <property type="entry name" value="SODismutase"/>
    <property type="match status" value="1"/>
</dbReference>
<reference evidence="11 12" key="1">
    <citation type="journal article" date="2006" name="J. Bacteriol.">
        <title>Comparative genomic analysis of three strains of Ehrlichia ruminantium reveals an active process of genome size plasticity.</title>
        <authorList>
            <person name="Frutos R."/>
            <person name="Viari A."/>
            <person name="Ferraz C."/>
            <person name="Morgat A."/>
            <person name="Eychenie S."/>
            <person name="Kandassami Y."/>
            <person name="Chantal I."/>
            <person name="Bensaid A."/>
            <person name="Coissac E."/>
            <person name="Vachiery N."/>
            <person name="Demaille J."/>
            <person name="Martinez D."/>
        </authorList>
    </citation>
    <scope>NUCLEOTIDE SEQUENCE [LARGE SCALE GENOMIC DNA]</scope>
    <source>
        <strain evidence="11 12">Welgevonden</strain>
    </source>
</reference>
<dbReference type="GO" id="GO:0004784">
    <property type="term" value="F:superoxide dismutase activity"/>
    <property type="evidence" value="ECO:0007669"/>
    <property type="project" value="UniProtKB-EC"/>
</dbReference>
<dbReference type="PRINTS" id="PR01703">
    <property type="entry name" value="MNSODISMTASE"/>
</dbReference>
<evidence type="ECO:0000256" key="7">
    <source>
        <dbReference type="PIRSR" id="PIRSR000349-1"/>
    </source>
</evidence>
<dbReference type="Pfam" id="PF00081">
    <property type="entry name" value="Sod_Fe_N"/>
    <property type="match status" value="1"/>
</dbReference>
<evidence type="ECO:0000313" key="12">
    <source>
        <dbReference type="Proteomes" id="UP000001021"/>
    </source>
</evidence>
<organism evidence="11 12">
    <name type="scientific">Ehrlichia ruminantium (strain Welgevonden)</name>
    <dbReference type="NCBI Taxonomy" id="254945"/>
    <lineage>
        <taxon>Bacteria</taxon>
        <taxon>Pseudomonadati</taxon>
        <taxon>Pseudomonadota</taxon>
        <taxon>Alphaproteobacteria</taxon>
        <taxon>Rickettsiales</taxon>
        <taxon>Anaplasmataceae</taxon>
        <taxon>Ehrlichia</taxon>
    </lineage>
</organism>
<dbReference type="InterPro" id="IPR001189">
    <property type="entry name" value="Mn/Fe_SOD"/>
</dbReference>
<evidence type="ECO:0000313" key="11">
    <source>
        <dbReference type="EMBL" id="CAI27047.1"/>
    </source>
</evidence>
<dbReference type="EC" id="1.15.1.1" evidence="8"/>
<comment type="catalytic activity">
    <reaction evidence="6">
        <text>2 superoxide + 2 H(+) = H2O2 + O2</text>
        <dbReference type="Rhea" id="RHEA:20696"/>
        <dbReference type="ChEBI" id="CHEBI:15378"/>
        <dbReference type="ChEBI" id="CHEBI:15379"/>
        <dbReference type="ChEBI" id="CHEBI:16240"/>
        <dbReference type="ChEBI" id="CHEBI:18421"/>
        <dbReference type="EC" id="1.15.1.1"/>
    </reaction>
    <physiologicalReaction direction="left-to-right" evidence="6">
        <dbReference type="Rhea" id="RHEA:20697"/>
    </physiologicalReaction>
</comment>
<sequence length="214" mass="24714">MEGYMFTLPELPYQKDDLAPYLSANVLNYHYGKHHQGYVNALNNLVAGTDFCTCTNEDLPAVIKATHSDLATRSIFNNAGQVWNHNFYWQSITKNGVVTPKGELLDRINKDFESVEKFNNAFTEAGKGHFGSGWVWLVFDTVEQKLKILCTANGDTPITQYPDTYPLLTMDVWEHAYYLDYFNVRQNYIEIFLKHLVNWDFASQRFSQCIDNVK</sequence>
<proteinExistence type="inferred from homology"/>
<keyword evidence="4 8" id="KW-0560">Oxidoreductase</keyword>
<evidence type="ECO:0000256" key="5">
    <source>
        <dbReference type="ARBA" id="ARBA00024318"/>
    </source>
</evidence>
<dbReference type="InterPro" id="IPR019832">
    <property type="entry name" value="Mn/Fe_SOD_C"/>
</dbReference>
<evidence type="ECO:0000256" key="8">
    <source>
        <dbReference type="RuleBase" id="RU000414"/>
    </source>
</evidence>
<dbReference type="EMBL" id="CR925678">
    <property type="protein sequence ID" value="CAI27047.1"/>
    <property type="molecule type" value="Genomic_DNA"/>
</dbReference>
<dbReference type="InterPro" id="IPR019831">
    <property type="entry name" value="Mn/Fe_SOD_N"/>
</dbReference>
<evidence type="ECO:0000256" key="1">
    <source>
        <dbReference type="ARBA" id="ARBA00001965"/>
    </source>
</evidence>
<feature type="domain" description="Manganese/iron superoxide dismutase C-terminal" evidence="10">
    <location>
        <begin position="100"/>
        <end position="205"/>
    </location>
</feature>
<dbReference type="SUPFAM" id="SSF46609">
    <property type="entry name" value="Fe,Mn superoxide dismutase (SOD), N-terminal domain"/>
    <property type="match status" value="1"/>
</dbReference>
<keyword evidence="3 7" id="KW-0479">Metal-binding</keyword>
<dbReference type="Gene3D" id="3.55.40.20">
    <property type="entry name" value="Iron/manganese superoxide dismutase, C-terminal domain"/>
    <property type="match status" value="1"/>
</dbReference>
<comment type="function">
    <text evidence="5">Destroys superoxide anion radicals which are normally produced within the cells and which are toxic to biological systems. Catalyzes the dismutation of superoxide anion radicals into O2 and H2O2 by successive reduction and oxidation of the transition metal ion at the active site.</text>
</comment>
<dbReference type="KEGG" id="erw:ERWE_CDS_05530"/>
<dbReference type="InterPro" id="IPR019833">
    <property type="entry name" value="Mn/Fe_SOD_BS"/>
</dbReference>
<dbReference type="InterPro" id="IPR036324">
    <property type="entry name" value="Mn/Fe_SOD_N_sf"/>
</dbReference>
<dbReference type="PANTHER" id="PTHR42769">
    <property type="entry name" value="SUPEROXIDE DISMUTASE"/>
    <property type="match status" value="1"/>
</dbReference>
<feature type="binding site" evidence="7">
    <location>
        <position position="85"/>
    </location>
    <ligand>
        <name>Mn(2+)</name>
        <dbReference type="ChEBI" id="CHEBI:29035"/>
    </ligand>
</feature>
<feature type="binding site" evidence="7">
    <location>
        <position position="175"/>
    </location>
    <ligand>
        <name>Mn(2+)</name>
        <dbReference type="ChEBI" id="CHEBI:29035"/>
    </ligand>
</feature>
<feature type="binding site" evidence="7">
    <location>
        <position position="30"/>
    </location>
    <ligand>
        <name>Mn(2+)</name>
        <dbReference type="ChEBI" id="CHEBI:29035"/>
    </ligand>
</feature>
<name>A0A0H3M8L5_EHRRW</name>
<comment type="cofactor">
    <cofactor evidence="1">
        <name>Fe(3+)</name>
        <dbReference type="ChEBI" id="CHEBI:29034"/>
    </cofactor>
</comment>
<comment type="function">
    <text evidence="8">Destroys radicals which are normally produced within the cells and which are toxic to biological systems.</text>
</comment>
<feature type="binding site" evidence="7">
    <location>
        <position position="171"/>
    </location>
    <ligand>
        <name>Mn(2+)</name>
        <dbReference type="ChEBI" id="CHEBI:29035"/>
    </ligand>
</feature>
<evidence type="ECO:0000256" key="4">
    <source>
        <dbReference type="ARBA" id="ARBA00023002"/>
    </source>
</evidence>
<accession>A0A0H3M8L5</accession>
<dbReference type="HOGENOM" id="CLU_031625_0_0_5"/>
<dbReference type="Pfam" id="PF02777">
    <property type="entry name" value="Sod_Fe_C"/>
    <property type="match status" value="1"/>
</dbReference>
<dbReference type="FunFam" id="3.55.40.20:FF:000004">
    <property type="entry name" value="Superoxide dismutase [Fe]"/>
    <property type="match status" value="1"/>
</dbReference>
<comment type="similarity">
    <text evidence="2 8">Belongs to the iron/manganese superoxide dismutase family.</text>
</comment>
<dbReference type="GO" id="GO:0046872">
    <property type="term" value="F:metal ion binding"/>
    <property type="evidence" value="ECO:0007669"/>
    <property type="project" value="UniProtKB-KW"/>
</dbReference>
<feature type="domain" description="Manganese/iron superoxide dismutase N-terminal" evidence="9">
    <location>
        <begin position="6"/>
        <end position="92"/>
    </location>
</feature>
<evidence type="ECO:0000256" key="2">
    <source>
        <dbReference type="ARBA" id="ARBA00008714"/>
    </source>
</evidence>